<keyword evidence="2" id="KW-1185">Reference proteome</keyword>
<dbReference type="EMBL" id="JAMKPW020000038">
    <property type="protein sequence ID" value="KAK8200926.1"/>
    <property type="molecule type" value="Genomic_DNA"/>
</dbReference>
<name>A0ACC3S7W8_9PEZI</name>
<reference evidence="1" key="1">
    <citation type="submission" date="2024-02" db="EMBL/GenBank/DDBJ databases">
        <title>Metagenome Assembled Genome of Zalaria obscura JY119.</title>
        <authorList>
            <person name="Vighnesh L."/>
            <person name="Jagadeeshwari U."/>
            <person name="Venkata Ramana C."/>
            <person name="Sasikala C."/>
        </authorList>
    </citation>
    <scope>NUCLEOTIDE SEQUENCE</scope>
    <source>
        <strain evidence="1">JY119</strain>
    </source>
</reference>
<gene>
    <name evidence="1" type="ORF">M8818_006245</name>
</gene>
<sequence length="570" mass="62735">MDGHIYQTYWPDPPSVPGSHSLNNAAYHTDEKAITMHTQSPDEYNNMSDCSFTSAFASNGRLGESGHKLHELSHHHAAAARCYPVSIPPFHPSEQIEDMKSPGLSTHGSVSANFHHYASSYPQWSDPSAWACSDGEPPALSPTEYGTSPGSSFALLTPVSPPADGDHFSRLYNSGDEGSTTLNGLTTFSSTLLPEAHQLAQHCQPTFSNGSHAFDAGRLSYDASSRDVKHPPPYDNHVAFWGETITADADQYAPADSSKVIDPTAIHNMPISDIFNPPVMGSFGSDGSSINAPEHHTNRGSLSTIGSSDIPSAFVPAIDTLQHDNTTCVPSATIRRYDEMPGIGTRTISAMHQQFTDHRRFQPLTETKRAARDQFIRQKRAEGLSYRRIKELGRYPDALSTLRGRMRELSKPKAQRVRRPPWHHGDIELLRIAVHHLCSAASQGGNGGRRSAGYKKHWTKVRRKIAPSYYPSISTASHDSVEALPSCVSAFRVPLTGIENDQMAAMYLQIPVSDRLWRLAIGLLGHEQQFTPRANDEWGTGQLKAYKYMLLPFSGPDMFRPMPLHSLCTA</sequence>
<proteinExistence type="predicted"/>
<accession>A0ACC3S7W8</accession>
<organism evidence="1 2">
    <name type="scientific">Zalaria obscura</name>
    <dbReference type="NCBI Taxonomy" id="2024903"/>
    <lineage>
        <taxon>Eukaryota</taxon>
        <taxon>Fungi</taxon>
        <taxon>Dikarya</taxon>
        <taxon>Ascomycota</taxon>
        <taxon>Pezizomycotina</taxon>
        <taxon>Dothideomycetes</taxon>
        <taxon>Dothideomycetidae</taxon>
        <taxon>Dothideales</taxon>
        <taxon>Zalariaceae</taxon>
        <taxon>Zalaria</taxon>
    </lineage>
</organism>
<comment type="caution">
    <text evidence="1">The sequence shown here is derived from an EMBL/GenBank/DDBJ whole genome shotgun (WGS) entry which is preliminary data.</text>
</comment>
<evidence type="ECO:0000313" key="1">
    <source>
        <dbReference type="EMBL" id="KAK8200926.1"/>
    </source>
</evidence>
<protein>
    <submittedName>
        <fullName evidence="1">Uncharacterized protein</fullName>
    </submittedName>
</protein>
<evidence type="ECO:0000313" key="2">
    <source>
        <dbReference type="Proteomes" id="UP001320706"/>
    </source>
</evidence>
<dbReference type="Proteomes" id="UP001320706">
    <property type="component" value="Unassembled WGS sequence"/>
</dbReference>